<evidence type="ECO:0000313" key="7">
    <source>
        <dbReference type="Proteomes" id="UP001302321"/>
    </source>
</evidence>
<keyword evidence="1" id="KW-0040">ANK repeat</keyword>
<keyword evidence="7" id="KW-1185">Reference proteome</keyword>
<dbReference type="Proteomes" id="UP001302321">
    <property type="component" value="Unassembled WGS sequence"/>
</dbReference>
<comment type="caution">
    <text evidence="6">The sequence shown here is derived from an EMBL/GenBank/DDBJ whole genome shotgun (WGS) entry which is preliminary data.</text>
</comment>
<accession>A0AAN7A769</accession>
<feature type="domain" description="Heterokaryon incompatibility" evidence="4">
    <location>
        <begin position="22"/>
        <end position="109"/>
    </location>
</feature>
<protein>
    <recommendedName>
        <fullName evidence="8">Heterokaryon incompatibility domain-containing protein</fullName>
    </recommendedName>
</protein>
<dbReference type="InterPro" id="IPR002110">
    <property type="entry name" value="Ankyrin_rpt"/>
</dbReference>
<feature type="domain" description="DUF8212" evidence="5">
    <location>
        <begin position="220"/>
        <end position="278"/>
    </location>
</feature>
<feature type="compositionally biased region" description="Basic and acidic residues" evidence="3">
    <location>
        <begin position="910"/>
        <end position="926"/>
    </location>
</feature>
<evidence type="ECO:0000256" key="1">
    <source>
        <dbReference type="PROSITE-ProRule" id="PRU00023"/>
    </source>
</evidence>
<evidence type="ECO:0000313" key="6">
    <source>
        <dbReference type="EMBL" id="KAK4175780.1"/>
    </source>
</evidence>
<dbReference type="PROSITE" id="PS50088">
    <property type="entry name" value="ANK_REPEAT"/>
    <property type="match status" value="1"/>
</dbReference>
<gene>
    <name evidence="6" type="ORF">QBC36DRAFT_330678</name>
</gene>
<evidence type="ECO:0000259" key="4">
    <source>
        <dbReference type="Pfam" id="PF06985"/>
    </source>
</evidence>
<proteinExistence type="predicted"/>
<organism evidence="6 7">
    <name type="scientific">Triangularia setosa</name>
    <dbReference type="NCBI Taxonomy" id="2587417"/>
    <lineage>
        <taxon>Eukaryota</taxon>
        <taxon>Fungi</taxon>
        <taxon>Dikarya</taxon>
        <taxon>Ascomycota</taxon>
        <taxon>Pezizomycotina</taxon>
        <taxon>Sordariomycetes</taxon>
        <taxon>Sordariomycetidae</taxon>
        <taxon>Sordariales</taxon>
        <taxon>Podosporaceae</taxon>
        <taxon>Triangularia</taxon>
    </lineage>
</organism>
<dbReference type="InterPro" id="IPR010730">
    <property type="entry name" value="HET"/>
</dbReference>
<evidence type="ECO:0000256" key="3">
    <source>
        <dbReference type="SAM" id="MobiDB-lite"/>
    </source>
</evidence>
<evidence type="ECO:0008006" key="8">
    <source>
        <dbReference type="Google" id="ProtNLM"/>
    </source>
</evidence>
<dbReference type="PANTHER" id="PTHR10622">
    <property type="entry name" value="HET DOMAIN-CONTAINING PROTEIN"/>
    <property type="match status" value="1"/>
</dbReference>
<evidence type="ECO:0000259" key="5">
    <source>
        <dbReference type="Pfam" id="PF26640"/>
    </source>
</evidence>
<dbReference type="AlphaFoldDB" id="A0AAN7A769"/>
<feature type="region of interest" description="Disordered" evidence="3">
    <location>
        <begin position="890"/>
        <end position="936"/>
    </location>
</feature>
<feature type="repeat" description="ANK" evidence="1">
    <location>
        <begin position="746"/>
        <end position="778"/>
    </location>
</feature>
<evidence type="ECO:0000256" key="2">
    <source>
        <dbReference type="SAM" id="Coils"/>
    </source>
</evidence>
<feature type="coiled-coil region" evidence="2">
    <location>
        <begin position="611"/>
        <end position="645"/>
    </location>
</feature>
<sequence>MRLINVHTKCFEKYYPGPPEPYAILSHTWGREEDELSFQDMQALDRCDVARRAKLDRSCEQACKDGLNYIWIDTCCIDKSSTVELSEAINSMFRWYQNSEICYAYLSDVKPGRHEEICQSRWFTRGWTLQELLAPRKVTFFDSAWAQLGTKSSLSVVIEEATGLPHHILTGFASLRECSVAQRMSWASRRTTTRPEDMAYCLVGIFDVDITPSYGIGLERAFGRLQEAIMKQLPDDSILAWSLGAPVEQQERLKTALPAVPGGVLATSPADFKRCGDIIQRASSGIETHIRAFDIFGGTMPIAISLSESLSRSLAMPNVPMRGGFSPGSPTPGDPSSHVIYGYLSCSSKNNPSFALAIPLVLCHDERFKAQSKTVCIRPHGLHTVIIPMPPRIPPPEIIWIRNDRPGDLPPHDDKSYWIYLPPKPCPWNAKLDEVYPPECFEHDMAMIKTPRQHNFAPGSEEILFLARFSYTLKTKGSFILGLRFFRESVTGTREPSPHLYFDDQYSPTPLSTIAKSWTSLLCTSSPNIVPAQEPLAVLAASMRQDTIDRHPLWVLNLSSHLELDHIHLPPPGWPNVSAQITLRTECCAFIQHVRDAAKLSRQHRLSMRDLASSSAEINETKKKLDALNSQIAVLKVQAEHLQYRLDRQAAHHLSLHSITTTLSSNIDAVSAEISEVENWNHVKRLWSMTSRQSTDELERSSTAMLGIVTNRLEYDGVMAHILQNHPVILKDKRTDQALPPLDPPKGMTLLMYAAATGDPEIVYQVLKYDSDDLARDSSNSSAKSWARRSGLDEFEHMCQLWKLGDLARLERAMEVFYQRISRVKSKPSLSLSPMPAYKPSPTVIPAFNSSFATIPGYSSSLATIAAYTSSPVEDPLPIPTYQPAYNSRLSVDRLHKSPSTAGAARRDKHQRETSLDEGKQSEKTKLGKSTLYLQT</sequence>
<dbReference type="Pfam" id="PF06985">
    <property type="entry name" value="HET"/>
    <property type="match status" value="1"/>
</dbReference>
<keyword evidence="2" id="KW-0175">Coiled coil</keyword>
<reference evidence="6" key="1">
    <citation type="journal article" date="2023" name="Mol. Phylogenet. Evol.">
        <title>Genome-scale phylogeny and comparative genomics of the fungal order Sordariales.</title>
        <authorList>
            <person name="Hensen N."/>
            <person name="Bonometti L."/>
            <person name="Westerberg I."/>
            <person name="Brannstrom I.O."/>
            <person name="Guillou S."/>
            <person name="Cros-Aarteil S."/>
            <person name="Calhoun S."/>
            <person name="Haridas S."/>
            <person name="Kuo A."/>
            <person name="Mondo S."/>
            <person name="Pangilinan J."/>
            <person name="Riley R."/>
            <person name="LaButti K."/>
            <person name="Andreopoulos B."/>
            <person name="Lipzen A."/>
            <person name="Chen C."/>
            <person name="Yan M."/>
            <person name="Daum C."/>
            <person name="Ng V."/>
            <person name="Clum A."/>
            <person name="Steindorff A."/>
            <person name="Ohm R.A."/>
            <person name="Martin F."/>
            <person name="Silar P."/>
            <person name="Natvig D.O."/>
            <person name="Lalanne C."/>
            <person name="Gautier V."/>
            <person name="Ament-Velasquez S.L."/>
            <person name="Kruys A."/>
            <person name="Hutchinson M.I."/>
            <person name="Powell A.J."/>
            <person name="Barry K."/>
            <person name="Miller A.N."/>
            <person name="Grigoriev I.V."/>
            <person name="Debuchy R."/>
            <person name="Gladieux P."/>
            <person name="Hiltunen Thoren M."/>
            <person name="Johannesson H."/>
        </authorList>
    </citation>
    <scope>NUCLEOTIDE SEQUENCE</scope>
    <source>
        <strain evidence="6">CBS 892.96</strain>
    </source>
</reference>
<dbReference type="EMBL" id="MU866220">
    <property type="protein sequence ID" value="KAK4175780.1"/>
    <property type="molecule type" value="Genomic_DNA"/>
</dbReference>
<name>A0AAN7A769_9PEZI</name>
<dbReference type="InterPro" id="IPR058525">
    <property type="entry name" value="DUF8212"/>
</dbReference>
<dbReference type="Pfam" id="PF26640">
    <property type="entry name" value="DUF8212"/>
    <property type="match status" value="1"/>
</dbReference>
<dbReference type="PANTHER" id="PTHR10622:SF10">
    <property type="entry name" value="HET DOMAIN-CONTAINING PROTEIN"/>
    <property type="match status" value="1"/>
</dbReference>
<reference evidence="6" key="2">
    <citation type="submission" date="2023-05" db="EMBL/GenBank/DDBJ databases">
        <authorList>
            <consortium name="Lawrence Berkeley National Laboratory"/>
            <person name="Steindorff A."/>
            <person name="Hensen N."/>
            <person name="Bonometti L."/>
            <person name="Westerberg I."/>
            <person name="Brannstrom I.O."/>
            <person name="Guillou S."/>
            <person name="Cros-Aarteil S."/>
            <person name="Calhoun S."/>
            <person name="Haridas S."/>
            <person name="Kuo A."/>
            <person name="Mondo S."/>
            <person name="Pangilinan J."/>
            <person name="Riley R."/>
            <person name="Labutti K."/>
            <person name="Andreopoulos B."/>
            <person name="Lipzen A."/>
            <person name="Chen C."/>
            <person name="Yanf M."/>
            <person name="Daum C."/>
            <person name="Ng V."/>
            <person name="Clum A."/>
            <person name="Ohm R."/>
            <person name="Martin F."/>
            <person name="Silar P."/>
            <person name="Natvig D."/>
            <person name="Lalanne C."/>
            <person name="Gautier V."/>
            <person name="Ament-Velasquez S.L."/>
            <person name="Kruys A."/>
            <person name="Hutchinson M.I."/>
            <person name="Powell A.J."/>
            <person name="Barry K."/>
            <person name="Miller A.N."/>
            <person name="Grigoriev I.V."/>
            <person name="Debuchy R."/>
            <person name="Gladieux P."/>
            <person name="Thoren M.H."/>
            <person name="Johannesson H."/>
        </authorList>
    </citation>
    <scope>NUCLEOTIDE SEQUENCE</scope>
    <source>
        <strain evidence="6">CBS 892.96</strain>
    </source>
</reference>